<dbReference type="CDD" id="cd09076">
    <property type="entry name" value="L1-EN"/>
    <property type="match status" value="1"/>
</dbReference>
<dbReference type="InterPro" id="IPR027124">
    <property type="entry name" value="Swc5/CFDP1/2"/>
</dbReference>
<dbReference type="SUPFAM" id="SSF56219">
    <property type="entry name" value="DNase I-like"/>
    <property type="match status" value="1"/>
</dbReference>
<name>A0A8D8JDA8_CULPI</name>
<dbReference type="PANTHER" id="PTHR23227">
    <property type="entry name" value="BUCENTAUR RELATED"/>
    <property type="match status" value="1"/>
</dbReference>
<dbReference type="Gene3D" id="3.60.10.10">
    <property type="entry name" value="Endonuclease/exonuclease/phosphatase"/>
    <property type="match status" value="1"/>
</dbReference>
<dbReference type="AlphaFoldDB" id="A0A8D8JDA8"/>
<proteinExistence type="predicted"/>
<evidence type="ECO:0000313" key="1">
    <source>
        <dbReference type="EMBL" id="CAG6571625.1"/>
    </source>
</evidence>
<organism evidence="1">
    <name type="scientific">Culex pipiens</name>
    <name type="common">House mosquito</name>
    <dbReference type="NCBI Taxonomy" id="7175"/>
    <lineage>
        <taxon>Eukaryota</taxon>
        <taxon>Metazoa</taxon>
        <taxon>Ecdysozoa</taxon>
        <taxon>Arthropoda</taxon>
        <taxon>Hexapoda</taxon>
        <taxon>Insecta</taxon>
        <taxon>Pterygota</taxon>
        <taxon>Neoptera</taxon>
        <taxon>Endopterygota</taxon>
        <taxon>Diptera</taxon>
        <taxon>Nematocera</taxon>
        <taxon>Culicoidea</taxon>
        <taxon>Culicidae</taxon>
        <taxon>Culicinae</taxon>
        <taxon>Culicini</taxon>
        <taxon>Culex</taxon>
        <taxon>Culex</taxon>
    </lineage>
</organism>
<dbReference type="EMBL" id="HBUE01286259">
    <property type="protein sequence ID" value="CAG6571625.1"/>
    <property type="molecule type" value="Transcribed_RNA"/>
</dbReference>
<protein>
    <submittedName>
        <fullName evidence="1">Craniofacial development protein 2</fullName>
    </submittedName>
</protein>
<dbReference type="PANTHER" id="PTHR23227:SF67">
    <property type="entry name" value="CRANIOFACIAL DEVELOPMENT PROTEIN 2-LIKE"/>
    <property type="match status" value="1"/>
</dbReference>
<reference evidence="1" key="1">
    <citation type="submission" date="2021-05" db="EMBL/GenBank/DDBJ databases">
        <authorList>
            <person name="Alioto T."/>
            <person name="Alioto T."/>
            <person name="Gomez Garrido J."/>
        </authorList>
    </citation>
    <scope>NUCLEOTIDE SEQUENCE</scope>
</reference>
<accession>A0A8D8JDA8</accession>
<dbReference type="InterPro" id="IPR036691">
    <property type="entry name" value="Endo/exonu/phosph_ase_sf"/>
</dbReference>
<sequence length="366" mass="41910">MHGVGFVVIGDQKNRVIKWKVVNDRICVLRIKGKFFNYSLINIYAPTNDKPDDDKDAFYERLDKTYGECPRHDVKIVIGDANAQVGREAFFHPVIGKESLHPRTNDNGLRLVNFAAARGMAICSTFFARMNIRKHTWRHPNGESCTQIDHVLVDGRHFSDVMDVRSYRGPNIDSDHFLVACKIRARLSNVLTPRTARIARLNVQRLASSDVAAEYSRKLDERINEDAPTGNLDEQWGALQSIVNTTATEVIGTTRGRKPKGWFDAECQRVTDEKNEARKRMLVKGTRRNCERYSELRRAEKRIHRRKEREYDETVLAEAEAQYNANDKRRFYATVNGVRRKTTPSPVMCNDTEGNLLTDKTAVAAR</sequence>
<dbReference type="EMBL" id="HBUE01180649">
    <property type="protein sequence ID" value="CAG6520059.1"/>
    <property type="molecule type" value="Transcribed_RNA"/>
</dbReference>